<organism evidence="5 6">
    <name type="scientific">Hirsutella rhossiliensis</name>
    <dbReference type="NCBI Taxonomy" id="111463"/>
    <lineage>
        <taxon>Eukaryota</taxon>
        <taxon>Fungi</taxon>
        <taxon>Dikarya</taxon>
        <taxon>Ascomycota</taxon>
        <taxon>Pezizomycotina</taxon>
        <taxon>Sordariomycetes</taxon>
        <taxon>Hypocreomycetidae</taxon>
        <taxon>Hypocreales</taxon>
        <taxon>Ophiocordycipitaceae</taxon>
        <taxon>Hirsutella</taxon>
    </lineage>
</organism>
<dbReference type="PANTHER" id="PTHR48050">
    <property type="entry name" value="STEROL 3-BETA-GLUCOSYLTRANSFERASE"/>
    <property type="match status" value="1"/>
</dbReference>
<proteinExistence type="predicted"/>
<dbReference type="GeneID" id="68350397"/>
<feature type="domain" description="Erythromycin biosynthesis protein CIII-like C-terminal" evidence="4">
    <location>
        <begin position="359"/>
        <end position="457"/>
    </location>
</feature>
<sequence length="703" mass="76111">MATKGPRSDEEGKGDHDWDAPPPYELHSSGSVLASSFAVTADGRLNVEFSSTAPQELERLLPPVPTPQPGEAQAEIRCPTLNIVIQVVGSRGDVQPFIALGTALRKYGHRVRLATHDTFAKFVGESGLEFYPIGGDPEDLMAYMVKNPGLIPCVESLKGGDIPRKRKMISEMLHGCWQSCIQPDPVSKNPFVADAIIANPPSFAHIHCGQALGIPVHIMFTMPAENINPKACNYLSYGVVDLMTWQGLGDVINGWRRRELFLEPLAASMALVPRPVDWDMRIDVCGFFLREPPKYTPPDDIVTFLAAGPAPLYVGFGSIVLEDPLRITRVIKEACIEAGVRVIISRGWSNLGGDSPATDDVLYIGDCPHEWLFQHVTAVVHHGGAGTTACGLYHARPTLIVPFFGDQPFWGDVVAARGAGPKPIASNKLAVQNLTEAIMYCLTDEAKRAAQMVADSMRHDDGVNSAYAASWVYSKQRSLKLSNAALKVLVAQNQLSLSDVEPYRPRQYDTQVSRWDPLTAGASSVLGIATEFTSALGGTFVDPYKEFRRARSNGVDSSGPAALAAGKGLRNAPALYGDQPENHGKVTDWKSGGAVAAKNFGAGFYQGITGIVTKPMEGAKKEGTVGLLKGLGKGSIEMVTKPGSAMFGVLAYPAQGIYKSIRSWDRKAFEHAVESQKWSMFETDRIQGDAVEVVTRFKSLMDK</sequence>
<dbReference type="SUPFAM" id="SSF53756">
    <property type="entry name" value="UDP-Glycosyltransferase/glycogen phosphorylase"/>
    <property type="match status" value="1"/>
</dbReference>
<evidence type="ECO:0000259" key="4">
    <source>
        <dbReference type="Pfam" id="PF06722"/>
    </source>
</evidence>
<evidence type="ECO:0000313" key="6">
    <source>
        <dbReference type="Proteomes" id="UP000824596"/>
    </source>
</evidence>
<feature type="region of interest" description="Disordered" evidence="2">
    <location>
        <begin position="1"/>
        <end position="25"/>
    </location>
</feature>
<dbReference type="Proteomes" id="UP000824596">
    <property type="component" value="Unassembled WGS sequence"/>
</dbReference>
<comment type="caution">
    <text evidence="5">The sequence shown here is derived from an EMBL/GenBank/DDBJ whole genome shotgun (WGS) entry which is preliminary data.</text>
</comment>
<accession>A0A9P8SN27</accession>
<evidence type="ECO:0000313" key="5">
    <source>
        <dbReference type="EMBL" id="KAH0968626.1"/>
    </source>
</evidence>
<dbReference type="OrthoDB" id="5835829at2759"/>
<evidence type="ECO:0000256" key="1">
    <source>
        <dbReference type="ARBA" id="ARBA00022679"/>
    </source>
</evidence>
<dbReference type="GO" id="GO:0005975">
    <property type="term" value="P:carbohydrate metabolic process"/>
    <property type="evidence" value="ECO:0007669"/>
    <property type="project" value="InterPro"/>
</dbReference>
<keyword evidence="6" id="KW-1185">Reference proteome</keyword>
<feature type="domain" description="Glycosyltransferase family 28 N-terminal" evidence="3">
    <location>
        <begin position="83"/>
        <end position="223"/>
    </location>
</feature>
<evidence type="ECO:0000256" key="2">
    <source>
        <dbReference type="SAM" id="MobiDB-lite"/>
    </source>
</evidence>
<dbReference type="FunFam" id="3.40.50.2000:FF:000009">
    <property type="entry name" value="Sterol 3-beta-glucosyltransferase UGT80A2"/>
    <property type="match status" value="1"/>
</dbReference>
<dbReference type="FunFam" id="3.40.50.2000:FF:000268">
    <property type="entry name" value="Glycosyltransferase family 1 protein"/>
    <property type="match status" value="1"/>
</dbReference>
<dbReference type="Pfam" id="PF06722">
    <property type="entry name" value="EryCIII-like_C"/>
    <property type="match status" value="1"/>
</dbReference>
<reference evidence="5" key="1">
    <citation type="submission" date="2021-09" db="EMBL/GenBank/DDBJ databases">
        <title>A high-quality genome of the endoparasitic fungus Hirsutella rhossiliensis with a comparison of Hirsutella genomes reveals transposable elements contributing to genome size variation.</title>
        <authorList>
            <person name="Lin R."/>
            <person name="Jiao Y."/>
            <person name="Sun X."/>
            <person name="Ling J."/>
            <person name="Xie B."/>
            <person name="Cheng X."/>
        </authorList>
    </citation>
    <scope>NUCLEOTIDE SEQUENCE</scope>
    <source>
        <strain evidence="5">HR02</strain>
    </source>
</reference>
<name>A0A9P8SN27_9HYPO</name>
<dbReference type="Pfam" id="PF03033">
    <property type="entry name" value="Glyco_transf_28"/>
    <property type="match status" value="1"/>
</dbReference>
<dbReference type="RefSeq" id="XP_044726139.1">
    <property type="nucleotide sequence ID" value="XM_044859739.1"/>
</dbReference>
<protein>
    <submittedName>
        <fullName evidence="5">UDP-glucoronosyl and UDP-glucosyl transferase domain-containing protein</fullName>
    </submittedName>
</protein>
<feature type="compositionally biased region" description="Basic and acidic residues" evidence="2">
    <location>
        <begin position="1"/>
        <end position="19"/>
    </location>
</feature>
<dbReference type="CDD" id="cd03784">
    <property type="entry name" value="GT1_Gtf-like"/>
    <property type="match status" value="1"/>
</dbReference>
<dbReference type="EMBL" id="JAIZPD010000001">
    <property type="protein sequence ID" value="KAH0968626.1"/>
    <property type="molecule type" value="Genomic_DNA"/>
</dbReference>
<dbReference type="AlphaFoldDB" id="A0A9P8SN27"/>
<dbReference type="Gene3D" id="3.40.50.2000">
    <property type="entry name" value="Glycogen Phosphorylase B"/>
    <property type="match status" value="2"/>
</dbReference>
<dbReference type="InterPro" id="IPR010610">
    <property type="entry name" value="EryCIII-like_C"/>
</dbReference>
<dbReference type="PANTHER" id="PTHR48050:SF27">
    <property type="entry name" value="GLUCOSYLTRANSFERASE, PUTATIVE (AFU_ORTHOLOGUE AFUA_7G04880)-RELATED"/>
    <property type="match status" value="1"/>
</dbReference>
<dbReference type="GO" id="GO:0016906">
    <property type="term" value="F:sterol 3-beta-glucosyltransferase activity"/>
    <property type="evidence" value="ECO:0007669"/>
    <property type="project" value="UniProtKB-ARBA"/>
</dbReference>
<keyword evidence="1 5" id="KW-0808">Transferase</keyword>
<dbReference type="InterPro" id="IPR004276">
    <property type="entry name" value="GlycoTrans_28_N"/>
</dbReference>
<dbReference type="InterPro" id="IPR002213">
    <property type="entry name" value="UDP_glucos_trans"/>
</dbReference>
<gene>
    <name evidence="5" type="ORF">HRG_01268</name>
</gene>
<evidence type="ECO:0000259" key="3">
    <source>
        <dbReference type="Pfam" id="PF03033"/>
    </source>
</evidence>
<dbReference type="InterPro" id="IPR050426">
    <property type="entry name" value="Glycosyltransferase_28"/>
</dbReference>